<evidence type="ECO:0000313" key="3">
    <source>
        <dbReference type="Proteomes" id="UP001418222"/>
    </source>
</evidence>
<gene>
    <name evidence="2" type="ORF">KSP39_PZI001384</name>
</gene>
<reference evidence="2 3" key="1">
    <citation type="journal article" date="2022" name="Nat. Plants">
        <title>Genomes of leafy and leafless Platanthera orchids illuminate the evolution of mycoheterotrophy.</title>
        <authorList>
            <person name="Li M.H."/>
            <person name="Liu K.W."/>
            <person name="Li Z."/>
            <person name="Lu H.C."/>
            <person name="Ye Q.L."/>
            <person name="Zhang D."/>
            <person name="Wang J.Y."/>
            <person name="Li Y.F."/>
            <person name="Zhong Z.M."/>
            <person name="Liu X."/>
            <person name="Yu X."/>
            <person name="Liu D.K."/>
            <person name="Tu X.D."/>
            <person name="Liu B."/>
            <person name="Hao Y."/>
            <person name="Liao X.Y."/>
            <person name="Jiang Y.T."/>
            <person name="Sun W.H."/>
            <person name="Chen J."/>
            <person name="Chen Y.Q."/>
            <person name="Ai Y."/>
            <person name="Zhai J.W."/>
            <person name="Wu S.S."/>
            <person name="Zhou Z."/>
            <person name="Hsiao Y.Y."/>
            <person name="Wu W.L."/>
            <person name="Chen Y.Y."/>
            <person name="Lin Y.F."/>
            <person name="Hsu J.L."/>
            <person name="Li C.Y."/>
            <person name="Wang Z.W."/>
            <person name="Zhao X."/>
            <person name="Zhong W.Y."/>
            <person name="Ma X.K."/>
            <person name="Ma L."/>
            <person name="Huang J."/>
            <person name="Chen G.Z."/>
            <person name="Huang M.Z."/>
            <person name="Huang L."/>
            <person name="Peng D.H."/>
            <person name="Luo Y.B."/>
            <person name="Zou S.Q."/>
            <person name="Chen S.P."/>
            <person name="Lan S."/>
            <person name="Tsai W.C."/>
            <person name="Van de Peer Y."/>
            <person name="Liu Z.J."/>
        </authorList>
    </citation>
    <scope>NUCLEOTIDE SEQUENCE [LARGE SCALE GENOMIC DNA]</scope>
    <source>
        <strain evidence="2">Lor287</strain>
    </source>
</reference>
<dbReference type="EMBL" id="JBBWWQ010000001">
    <property type="protein sequence ID" value="KAK8956584.1"/>
    <property type="molecule type" value="Genomic_DNA"/>
</dbReference>
<comment type="caution">
    <text evidence="2">The sequence shown here is derived from an EMBL/GenBank/DDBJ whole genome shotgun (WGS) entry which is preliminary data.</text>
</comment>
<accession>A0AAP0C1V7</accession>
<dbReference type="Proteomes" id="UP001418222">
    <property type="component" value="Unassembled WGS sequence"/>
</dbReference>
<name>A0AAP0C1V7_9ASPA</name>
<protein>
    <submittedName>
        <fullName evidence="2">Uncharacterized protein</fullName>
    </submittedName>
</protein>
<evidence type="ECO:0000313" key="2">
    <source>
        <dbReference type="EMBL" id="KAK8956584.1"/>
    </source>
</evidence>
<dbReference type="AlphaFoldDB" id="A0AAP0C1V7"/>
<sequence>MAYQLKPWIPEQMHQVFLPPGEEIVDYNHAVPPGNQPVNKVAPNKPRPSGNHDPQRGLAEADGHPPPSPAVRSIDIGRLSGNGEAAEEGEGGRRVGRMVVWVEERKKEEAMTAPTRTKRRRCSRMR</sequence>
<feature type="compositionally biased region" description="Basic and acidic residues" evidence="1">
    <location>
        <begin position="53"/>
        <end position="63"/>
    </location>
</feature>
<keyword evidence="3" id="KW-1185">Reference proteome</keyword>
<feature type="region of interest" description="Disordered" evidence="1">
    <location>
        <begin position="27"/>
        <end position="97"/>
    </location>
</feature>
<organism evidence="2 3">
    <name type="scientific">Platanthera zijinensis</name>
    <dbReference type="NCBI Taxonomy" id="2320716"/>
    <lineage>
        <taxon>Eukaryota</taxon>
        <taxon>Viridiplantae</taxon>
        <taxon>Streptophyta</taxon>
        <taxon>Embryophyta</taxon>
        <taxon>Tracheophyta</taxon>
        <taxon>Spermatophyta</taxon>
        <taxon>Magnoliopsida</taxon>
        <taxon>Liliopsida</taxon>
        <taxon>Asparagales</taxon>
        <taxon>Orchidaceae</taxon>
        <taxon>Orchidoideae</taxon>
        <taxon>Orchideae</taxon>
        <taxon>Orchidinae</taxon>
        <taxon>Platanthera</taxon>
    </lineage>
</organism>
<evidence type="ECO:0000256" key="1">
    <source>
        <dbReference type="SAM" id="MobiDB-lite"/>
    </source>
</evidence>
<proteinExistence type="predicted"/>